<dbReference type="InterPro" id="IPR016181">
    <property type="entry name" value="Acyl_CoA_acyltransferase"/>
</dbReference>
<evidence type="ECO:0000256" key="2">
    <source>
        <dbReference type="ARBA" id="ARBA00023315"/>
    </source>
</evidence>
<feature type="domain" description="N-acetyltransferase" evidence="3">
    <location>
        <begin position="6"/>
        <end position="150"/>
    </location>
</feature>
<dbReference type="InterPro" id="IPR000182">
    <property type="entry name" value="GNAT_dom"/>
</dbReference>
<dbReference type="CDD" id="cd04301">
    <property type="entry name" value="NAT_SF"/>
    <property type="match status" value="1"/>
</dbReference>
<dbReference type="GO" id="GO:0016747">
    <property type="term" value="F:acyltransferase activity, transferring groups other than amino-acyl groups"/>
    <property type="evidence" value="ECO:0007669"/>
    <property type="project" value="InterPro"/>
</dbReference>
<dbReference type="PANTHER" id="PTHR42919:SF8">
    <property type="entry name" value="N-ALPHA-ACETYLTRANSFERASE 50"/>
    <property type="match status" value="1"/>
</dbReference>
<gene>
    <name evidence="4" type="ORF">SDRG_09510</name>
</gene>
<dbReference type="AlphaFoldDB" id="T0RL55"/>
<dbReference type="GO" id="GO:0031415">
    <property type="term" value="C:NatA complex"/>
    <property type="evidence" value="ECO:0007669"/>
    <property type="project" value="TreeGrafter"/>
</dbReference>
<dbReference type="PANTHER" id="PTHR42919">
    <property type="entry name" value="N-ALPHA-ACETYLTRANSFERASE"/>
    <property type="match status" value="1"/>
</dbReference>
<dbReference type="GeneID" id="19950237"/>
<dbReference type="eggNOG" id="KOG3138">
    <property type="taxonomic scope" value="Eukaryota"/>
</dbReference>
<organism evidence="4 5">
    <name type="scientific">Saprolegnia diclina (strain VS20)</name>
    <dbReference type="NCBI Taxonomy" id="1156394"/>
    <lineage>
        <taxon>Eukaryota</taxon>
        <taxon>Sar</taxon>
        <taxon>Stramenopiles</taxon>
        <taxon>Oomycota</taxon>
        <taxon>Saprolegniomycetes</taxon>
        <taxon>Saprolegniales</taxon>
        <taxon>Saprolegniaceae</taxon>
        <taxon>Saprolegnia</taxon>
    </lineage>
</organism>
<dbReference type="InParanoid" id="T0RL55"/>
<dbReference type="GO" id="GO:0007064">
    <property type="term" value="P:mitotic sister chromatid cohesion"/>
    <property type="evidence" value="ECO:0007669"/>
    <property type="project" value="TreeGrafter"/>
</dbReference>
<dbReference type="Pfam" id="PF00583">
    <property type="entry name" value="Acetyltransf_1"/>
    <property type="match status" value="1"/>
</dbReference>
<sequence length="156" mass="16956">MATTDFEVRRLASSDVAATRRLNMAALPVPVAEHAYKDAIASQMSWVAVQRSSNALVGAILVEPEGDGTACIRTLAVDIRHRAKGVGSLLLQTAVDSCASYARIYLHVQVENADAIQVYKRAGFIVESHVPNYYRRVACTDCYIMALYGTAAYATE</sequence>
<proteinExistence type="predicted"/>
<dbReference type="OrthoDB" id="47374at2759"/>
<dbReference type="Gene3D" id="3.40.630.30">
    <property type="match status" value="1"/>
</dbReference>
<dbReference type="Proteomes" id="UP000030762">
    <property type="component" value="Unassembled WGS sequence"/>
</dbReference>
<dbReference type="STRING" id="1156394.T0RL55"/>
<protein>
    <recommendedName>
        <fullName evidence="3">N-acetyltransferase domain-containing protein</fullName>
    </recommendedName>
</protein>
<reference evidence="4 5" key="1">
    <citation type="submission" date="2012-04" db="EMBL/GenBank/DDBJ databases">
        <title>The Genome Sequence of Saprolegnia declina VS20.</title>
        <authorList>
            <consortium name="The Broad Institute Genome Sequencing Platform"/>
            <person name="Russ C."/>
            <person name="Nusbaum C."/>
            <person name="Tyler B."/>
            <person name="van West P."/>
            <person name="Dieguez-Uribeondo J."/>
            <person name="de Bruijn I."/>
            <person name="Tripathy S."/>
            <person name="Jiang R."/>
            <person name="Young S.K."/>
            <person name="Zeng Q."/>
            <person name="Gargeya S."/>
            <person name="Fitzgerald M."/>
            <person name="Haas B."/>
            <person name="Abouelleil A."/>
            <person name="Alvarado L."/>
            <person name="Arachchi H.M."/>
            <person name="Berlin A."/>
            <person name="Chapman S.B."/>
            <person name="Goldberg J."/>
            <person name="Griggs A."/>
            <person name="Gujja S."/>
            <person name="Hansen M."/>
            <person name="Howarth C."/>
            <person name="Imamovic A."/>
            <person name="Larimer J."/>
            <person name="McCowen C."/>
            <person name="Montmayeur A."/>
            <person name="Murphy C."/>
            <person name="Neiman D."/>
            <person name="Pearson M."/>
            <person name="Priest M."/>
            <person name="Roberts A."/>
            <person name="Saif S."/>
            <person name="Shea T."/>
            <person name="Sisk P."/>
            <person name="Sykes S."/>
            <person name="Wortman J."/>
            <person name="Nusbaum C."/>
            <person name="Birren B."/>
        </authorList>
    </citation>
    <scope>NUCLEOTIDE SEQUENCE [LARGE SCALE GENOMIC DNA]</scope>
    <source>
        <strain evidence="4 5">VS20</strain>
    </source>
</reference>
<name>T0RL55_SAPDV</name>
<dbReference type="SUPFAM" id="SSF55729">
    <property type="entry name" value="Acyl-CoA N-acyltransferases (Nat)"/>
    <property type="match status" value="1"/>
</dbReference>
<dbReference type="RefSeq" id="XP_008613674.1">
    <property type="nucleotide sequence ID" value="XM_008615452.1"/>
</dbReference>
<evidence type="ECO:0000256" key="1">
    <source>
        <dbReference type="ARBA" id="ARBA00022679"/>
    </source>
</evidence>
<dbReference type="VEuPathDB" id="FungiDB:SDRG_09510"/>
<keyword evidence="2" id="KW-0012">Acyltransferase</keyword>
<keyword evidence="5" id="KW-1185">Reference proteome</keyword>
<dbReference type="PROSITE" id="PS51186">
    <property type="entry name" value="GNAT"/>
    <property type="match status" value="1"/>
</dbReference>
<evidence type="ECO:0000259" key="3">
    <source>
        <dbReference type="PROSITE" id="PS51186"/>
    </source>
</evidence>
<keyword evidence="1" id="KW-0808">Transferase</keyword>
<evidence type="ECO:0000313" key="5">
    <source>
        <dbReference type="Proteomes" id="UP000030762"/>
    </source>
</evidence>
<dbReference type="InterPro" id="IPR051556">
    <property type="entry name" value="N-term/lysine_N-AcTrnsfr"/>
</dbReference>
<evidence type="ECO:0000313" key="4">
    <source>
        <dbReference type="EMBL" id="EQC32988.1"/>
    </source>
</evidence>
<dbReference type="EMBL" id="JH767161">
    <property type="protein sequence ID" value="EQC32988.1"/>
    <property type="molecule type" value="Genomic_DNA"/>
</dbReference>
<accession>T0RL55</accession>